<dbReference type="InterPro" id="IPR017927">
    <property type="entry name" value="FAD-bd_FR_type"/>
</dbReference>
<dbReference type="RefSeq" id="WP_388001753.1">
    <property type="nucleotide sequence ID" value="NZ_JBHUEE010000001.1"/>
</dbReference>
<dbReference type="PROSITE" id="PS51384">
    <property type="entry name" value="FAD_FR"/>
    <property type="match status" value="1"/>
</dbReference>
<protein>
    <submittedName>
        <fullName evidence="3">Siderophore-interacting protein</fullName>
    </submittedName>
</protein>
<dbReference type="SUPFAM" id="SSF63380">
    <property type="entry name" value="Riboflavin synthase domain-like"/>
    <property type="match status" value="1"/>
</dbReference>
<dbReference type="CDD" id="cd06193">
    <property type="entry name" value="siderophore_interacting"/>
    <property type="match status" value="1"/>
</dbReference>
<dbReference type="InterPro" id="IPR017938">
    <property type="entry name" value="Riboflavin_synthase-like_b-brl"/>
</dbReference>
<dbReference type="Gene3D" id="2.40.30.10">
    <property type="entry name" value="Translation factors"/>
    <property type="match status" value="1"/>
</dbReference>
<evidence type="ECO:0000259" key="2">
    <source>
        <dbReference type="PROSITE" id="PS51384"/>
    </source>
</evidence>
<evidence type="ECO:0000313" key="3">
    <source>
        <dbReference type="EMBL" id="MFD1716304.1"/>
    </source>
</evidence>
<feature type="compositionally biased region" description="Basic and acidic residues" evidence="1">
    <location>
        <begin position="279"/>
        <end position="309"/>
    </location>
</feature>
<feature type="region of interest" description="Disordered" evidence="1">
    <location>
        <begin position="273"/>
        <end position="324"/>
    </location>
</feature>
<name>A0ABW4L009_9MICO</name>
<gene>
    <name evidence="3" type="ORF">ACFSE6_00515</name>
</gene>
<proteinExistence type="predicted"/>
<organism evidence="3 4">
    <name type="scientific">Georgenia deserti</name>
    <dbReference type="NCBI Taxonomy" id="2093781"/>
    <lineage>
        <taxon>Bacteria</taxon>
        <taxon>Bacillati</taxon>
        <taxon>Actinomycetota</taxon>
        <taxon>Actinomycetes</taxon>
        <taxon>Micrococcales</taxon>
        <taxon>Bogoriellaceae</taxon>
        <taxon>Georgenia</taxon>
    </lineage>
</organism>
<dbReference type="InterPro" id="IPR039374">
    <property type="entry name" value="SIP_fam"/>
</dbReference>
<dbReference type="Pfam" id="PF08021">
    <property type="entry name" value="FAD_binding_9"/>
    <property type="match status" value="1"/>
</dbReference>
<dbReference type="InterPro" id="IPR007037">
    <property type="entry name" value="SIP_rossman_dom"/>
</dbReference>
<dbReference type="InterPro" id="IPR039261">
    <property type="entry name" value="FNR_nucleotide-bd"/>
</dbReference>
<dbReference type="EMBL" id="JBHUEE010000001">
    <property type="protein sequence ID" value="MFD1716304.1"/>
    <property type="molecule type" value="Genomic_DNA"/>
</dbReference>
<keyword evidence="4" id="KW-1185">Reference proteome</keyword>
<dbReference type="PANTHER" id="PTHR30157">
    <property type="entry name" value="FERRIC REDUCTASE, NADPH-DEPENDENT"/>
    <property type="match status" value="1"/>
</dbReference>
<reference evidence="4" key="1">
    <citation type="journal article" date="2019" name="Int. J. Syst. Evol. Microbiol.">
        <title>The Global Catalogue of Microorganisms (GCM) 10K type strain sequencing project: providing services to taxonomists for standard genome sequencing and annotation.</title>
        <authorList>
            <consortium name="The Broad Institute Genomics Platform"/>
            <consortium name="The Broad Institute Genome Sequencing Center for Infectious Disease"/>
            <person name="Wu L."/>
            <person name="Ma J."/>
        </authorList>
    </citation>
    <scope>NUCLEOTIDE SEQUENCE [LARGE SCALE GENOMIC DNA]</scope>
    <source>
        <strain evidence="4">JCM 17130</strain>
    </source>
</reference>
<feature type="domain" description="FAD-binding FR-type" evidence="2">
    <location>
        <begin position="24"/>
        <end position="146"/>
    </location>
</feature>
<dbReference type="Proteomes" id="UP001597277">
    <property type="component" value="Unassembled WGS sequence"/>
</dbReference>
<evidence type="ECO:0000313" key="4">
    <source>
        <dbReference type="Proteomes" id="UP001597277"/>
    </source>
</evidence>
<dbReference type="Gene3D" id="3.40.50.80">
    <property type="entry name" value="Nucleotide-binding domain of ferredoxin-NADP reductase (FNR) module"/>
    <property type="match status" value="1"/>
</dbReference>
<sequence>MTIGTTLRRPGGPPPEAAWNDFAIKIRELTVLRRTYVTPRMVRITLGGENADGFESHTPDEHCKLVFPDAETGRTRPPVQDGDHLHWPHPFPPTREYTVRRYDAAAREVDFDFVVHDGGLAANWAVTCEIGSTLWVAGPRPCLVPSPDFGFHVLLGDETALPAIARWLEELPDDARGVAAVEVADAAEEQDLRVPDGVELTWLHRNGAAPGTTRLLGDFAETLTLPDEAWTYVWAYAEAGCIKPVRRWARAQGVGKKQSDIGGYWKAGRDNSVQAVLADPEREQELRERIPEDDPRHPDNHHDHDHDDGFPTAPRSGVRRSPRR</sequence>
<dbReference type="InterPro" id="IPR013113">
    <property type="entry name" value="SIP_FAD-bd"/>
</dbReference>
<dbReference type="Pfam" id="PF04954">
    <property type="entry name" value="SIP"/>
    <property type="match status" value="1"/>
</dbReference>
<dbReference type="PANTHER" id="PTHR30157:SF0">
    <property type="entry name" value="NADPH-DEPENDENT FERRIC-CHELATE REDUCTASE"/>
    <property type="match status" value="1"/>
</dbReference>
<accession>A0ABW4L009</accession>
<comment type="caution">
    <text evidence="3">The sequence shown here is derived from an EMBL/GenBank/DDBJ whole genome shotgun (WGS) entry which is preliminary data.</text>
</comment>
<evidence type="ECO:0000256" key="1">
    <source>
        <dbReference type="SAM" id="MobiDB-lite"/>
    </source>
</evidence>